<dbReference type="Proteomes" id="UP000324222">
    <property type="component" value="Unassembled WGS sequence"/>
</dbReference>
<proteinExistence type="predicted"/>
<organism evidence="1 2">
    <name type="scientific">Portunus trituberculatus</name>
    <name type="common">Swimming crab</name>
    <name type="synonym">Neptunus trituberculatus</name>
    <dbReference type="NCBI Taxonomy" id="210409"/>
    <lineage>
        <taxon>Eukaryota</taxon>
        <taxon>Metazoa</taxon>
        <taxon>Ecdysozoa</taxon>
        <taxon>Arthropoda</taxon>
        <taxon>Crustacea</taxon>
        <taxon>Multicrustacea</taxon>
        <taxon>Malacostraca</taxon>
        <taxon>Eumalacostraca</taxon>
        <taxon>Eucarida</taxon>
        <taxon>Decapoda</taxon>
        <taxon>Pleocyemata</taxon>
        <taxon>Brachyura</taxon>
        <taxon>Eubrachyura</taxon>
        <taxon>Portunoidea</taxon>
        <taxon>Portunidae</taxon>
        <taxon>Portuninae</taxon>
        <taxon>Portunus</taxon>
    </lineage>
</organism>
<evidence type="ECO:0000313" key="2">
    <source>
        <dbReference type="Proteomes" id="UP000324222"/>
    </source>
</evidence>
<evidence type="ECO:0000313" key="1">
    <source>
        <dbReference type="EMBL" id="MPC29443.1"/>
    </source>
</evidence>
<protein>
    <submittedName>
        <fullName evidence="1">Uncharacterized protein</fullName>
    </submittedName>
</protein>
<gene>
    <name evidence="1" type="ORF">E2C01_022673</name>
</gene>
<name>A0A5B7E8J9_PORTR</name>
<sequence length="70" mass="7741">MEINRMNMKTCPGSEEMKGTEKIPYHKIPDFHICHVLTEDLNGFLLPPVSSSVQGCPPIQVLSIDVCTGL</sequence>
<accession>A0A5B7E8J9</accession>
<keyword evidence="2" id="KW-1185">Reference proteome</keyword>
<dbReference type="EMBL" id="VSRR010002071">
    <property type="protein sequence ID" value="MPC29443.1"/>
    <property type="molecule type" value="Genomic_DNA"/>
</dbReference>
<reference evidence="1 2" key="1">
    <citation type="submission" date="2019-05" db="EMBL/GenBank/DDBJ databases">
        <title>Another draft genome of Portunus trituberculatus and its Hox gene families provides insights of decapod evolution.</title>
        <authorList>
            <person name="Jeong J.-H."/>
            <person name="Song I."/>
            <person name="Kim S."/>
            <person name="Choi T."/>
            <person name="Kim D."/>
            <person name="Ryu S."/>
            <person name="Kim W."/>
        </authorList>
    </citation>
    <scope>NUCLEOTIDE SEQUENCE [LARGE SCALE GENOMIC DNA]</scope>
    <source>
        <tissue evidence="1">Muscle</tissue>
    </source>
</reference>
<dbReference type="AlphaFoldDB" id="A0A5B7E8J9"/>
<comment type="caution">
    <text evidence="1">The sequence shown here is derived from an EMBL/GenBank/DDBJ whole genome shotgun (WGS) entry which is preliminary data.</text>
</comment>